<accession>A0A3N0F4V3</accession>
<protein>
    <submittedName>
        <fullName evidence="1">Uncharacterized protein</fullName>
    </submittedName>
</protein>
<dbReference type="Proteomes" id="UP000267469">
    <property type="component" value="Unassembled WGS sequence"/>
</dbReference>
<keyword evidence="2" id="KW-1185">Reference proteome</keyword>
<dbReference type="EMBL" id="RJTM01000002">
    <property type="protein sequence ID" value="RNL95154.1"/>
    <property type="molecule type" value="Genomic_DNA"/>
</dbReference>
<sequence>MRVAAIILFSLPKLRCLGNYRLFSLFIYSIREQWDIKKSLIGSGSEDIYKIINSIDLVGLIL</sequence>
<proteinExistence type="predicted"/>
<organism evidence="1 2">
    <name type="scientific">Sinomicrobium pectinilyticum</name>
    <dbReference type="NCBI Taxonomy" id="1084421"/>
    <lineage>
        <taxon>Bacteria</taxon>
        <taxon>Pseudomonadati</taxon>
        <taxon>Bacteroidota</taxon>
        <taxon>Flavobacteriia</taxon>
        <taxon>Flavobacteriales</taxon>
        <taxon>Flavobacteriaceae</taxon>
        <taxon>Sinomicrobium</taxon>
    </lineage>
</organism>
<reference evidence="1 2" key="1">
    <citation type="submission" date="2018-10" db="EMBL/GenBank/DDBJ databases">
        <title>Sinomicrobium pectinilyticum sp. nov., a pectinase-producing bacterium isolated from alkaline and saline soil, and emended description of the genus Sinomicrobium.</title>
        <authorList>
            <person name="Cheng B."/>
            <person name="Li C."/>
            <person name="Lai Q."/>
            <person name="Du M."/>
            <person name="Shao Z."/>
            <person name="Xu P."/>
            <person name="Yang C."/>
        </authorList>
    </citation>
    <scope>NUCLEOTIDE SEQUENCE [LARGE SCALE GENOMIC DNA]</scope>
    <source>
        <strain evidence="1 2">5DNS001</strain>
    </source>
</reference>
<name>A0A3N0F4V3_SINP1</name>
<gene>
    <name evidence="1" type="ORF">ED312_00710</name>
</gene>
<evidence type="ECO:0000313" key="1">
    <source>
        <dbReference type="EMBL" id="RNL95154.1"/>
    </source>
</evidence>
<comment type="caution">
    <text evidence="1">The sequence shown here is derived from an EMBL/GenBank/DDBJ whole genome shotgun (WGS) entry which is preliminary data.</text>
</comment>
<dbReference type="AlphaFoldDB" id="A0A3N0F4V3"/>
<evidence type="ECO:0000313" key="2">
    <source>
        <dbReference type="Proteomes" id="UP000267469"/>
    </source>
</evidence>